<dbReference type="EMBL" id="CABFNP030001262">
    <property type="protein sequence ID" value="CAI6095154.1"/>
    <property type="molecule type" value="Genomic_DNA"/>
</dbReference>
<keyword evidence="2" id="KW-1185">Reference proteome</keyword>
<evidence type="ECO:0000313" key="2">
    <source>
        <dbReference type="Proteomes" id="UP001160390"/>
    </source>
</evidence>
<organism evidence="1 2">
    <name type="scientific">Clonostachys chloroleuca</name>
    <dbReference type="NCBI Taxonomy" id="1926264"/>
    <lineage>
        <taxon>Eukaryota</taxon>
        <taxon>Fungi</taxon>
        <taxon>Dikarya</taxon>
        <taxon>Ascomycota</taxon>
        <taxon>Pezizomycotina</taxon>
        <taxon>Sordariomycetes</taxon>
        <taxon>Hypocreomycetidae</taxon>
        <taxon>Hypocreales</taxon>
        <taxon>Bionectriaceae</taxon>
        <taxon>Clonostachys</taxon>
    </lineage>
</organism>
<name>A0AA35ME73_9HYPO</name>
<comment type="caution">
    <text evidence="1">The sequence shown here is derived from an EMBL/GenBank/DDBJ whole genome shotgun (WGS) entry which is preliminary data.</text>
</comment>
<accession>A0AA35ME73</accession>
<sequence>MLECSSLPSHIPTTHLPFDHRCGACGRAFEYENSVTADMTFPPSRPLQASYEIAIVARLDNTTFTTYRIIGTFAPYYAPKGILREYESYYPCEADGCALCDDAPEAIACHNDLSQCTWRNPCYRFPPLLLPPSDSPTSRIEAATRVFPSLARLPPNVQHMILKLCEDDAFLWRYATVYELARRMNWDYFCAGTLSFDEIHTWSRRPVPKLPQTLNYGLPSGANTISPDLPIARAINEGYILLIIDSQGLRDILRLPELVDRPDYRSEGLRFISGPAESFSGFSVDFKYGPARLIVPPGRKVQVWRSQVPPNNEMIIDSEGPSPELALHTDLFSASHFVSIDLKKCIGLTVFGSPHGVLSMHAHTRESPLAIKTFERLRPLQLRQSPIWFYVSLRPDDEVLSLGLRFQYSQGRRRLPSFIIHLQSGRYTIGPWYNAKNGPAEDYTFQVRGKPTLLYEAPTHHSLSGLTDLPQTAVYARSNDASALESPFPFSRVFVFSDGAPGFCRGMLITYKDLTNRFVGECRWGRQSVMLYQSPSRLFYYQGQFRAQNAPWPAPRVEVSDVAFESKDFVTPGSCHREGWRSCELRGNLHFWFNARESHLTVHQG</sequence>
<dbReference type="AlphaFoldDB" id="A0AA35ME73"/>
<proteinExistence type="predicted"/>
<protein>
    <submittedName>
        <fullName evidence="1">Uncharacterized protein</fullName>
    </submittedName>
</protein>
<dbReference type="Proteomes" id="UP001160390">
    <property type="component" value="Unassembled WGS sequence"/>
</dbReference>
<evidence type="ECO:0000313" key="1">
    <source>
        <dbReference type="EMBL" id="CAI6095154.1"/>
    </source>
</evidence>
<reference evidence="1" key="1">
    <citation type="submission" date="2023-01" db="EMBL/GenBank/DDBJ databases">
        <authorList>
            <person name="Piombo E."/>
        </authorList>
    </citation>
    <scope>NUCLEOTIDE SEQUENCE</scope>
</reference>
<gene>
    <name evidence="1" type="ORF">CCHLO57077_00013222</name>
</gene>